<evidence type="ECO:0000256" key="2">
    <source>
        <dbReference type="ARBA" id="ARBA00011245"/>
    </source>
</evidence>
<keyword evidence="6 15" id="KW-0560">Oxidoreductase</keyword>
<protein>
    <recommendedName>
        <fullName evidence="3">thioredoxin-dependent peroxiredoxin</fullName>
        <ecNumber evidence="3">1.11.1.24</ecNumber>
    </recommendedName>
    <alternativeName>
        <fullName evidence="9">Thioredoxin peroxidase</fullName>
    </alternativeName>
    <alternativeName>
        <fullName evidence="11">Thioredoxin-dependent peroxiredoxin Bcp</fullName>
    </alternativeName>
</protein>
<comment type="catalytic activity">
    <reaction evidence="12">
        <text>a hydroperoxide + [thioredoxin]-dithiol = an alcohol + [thioredoxin]-disulfide + H2O</text>
        <dbReference type="Rhea" id="RHEA:62620"/>
        <dbReference type="Rhea" id="RHEA-COMP:10698"/>
        <dbReference type="Rhea" id="RHEA-COMP:10700"/>
        <dbReference type="ChEBI" id="CHEBI:15377"/>
        <dbReference type="ChEBI" id="CHEBI:29950"/>
        <dbReference type="ChEBI" id="CHEBI:30879"/>
        <dbReference type="ChEBI" id="CHEBI:35924"/>
        <dbReference type="ChEBI" id="CHEBI:50058"/>
        <dbReference type="EC" id="1.11.1.24"/>
    </reaction>
</comment>
<dbReference type="PANTHER" id="PTHR42801">
    <property type="entry name" value="THIOREDOXIN-DEPENDENT PEROXIDE REDUCTASE"/>
    <property type="match status" value="1"/>
</dbReference>
<dbReference type="RefSeq" id="WP_353472648.1">
    <property type="nucleotide sequence ID" value="NZ_CP123384.1"/>
</dbReference>
<dbReference type="AlphaFoldDB" id="A0AAU8AGH0"/>
<comment type="function">
    <text evidence="1">Thiol-specific peroxidase that catalyzes the reduction of hydrogen peroxide and organic hydroperoxides to water and alcohols, respectively. Plays a role in cell protection against oxidative stress by detoxifying peroxides and as sensor of hydrogen peroxide-mediated signaling events.</text>
</comment>
<dbReference type="InterPro" id="IPR013766">
    <property type="entry name" value="Thioredoxin_domain"/>
</dbReference>
<comment type="similarity">
    <text evidence="10">Belongs to the peroxiredoxin family. BCP/PrxQ subfamily.</text>
</comment>
<keyword evidence="4 15" id="KW-0575">Peroxidase</keyword>
<gene>
    <name evidence="15" type="ORF">PVT71_01090</name>
</gene>
<dbReference type="FunFam" id="3.40.30.10:FF:000007">
    <property type="entry name" value="Thioredoxin-dependent thiol peroxidase"/>
    <property type="match status" value="1"/>
</dbReference>
<dbReference type="GO" id="GO:0005737">
    <property type="term" value="C:cytoplasm"/>
    <property type="evidence" value="ECO:0007669"/>
    <property type="project" value="TreeGrafter"/>
</dbReference>
<feature type="domain" description="Thioredoxin" evidence="14">
    <location>
        <begin position="1"/>
        <end position="150"/>
    </location>
</feature>
<dbReference type="PROSITE" id="PS51352">
    <property type="entry name" value="THIOREDOXIN_2"/>
    <property type="match status" value="1"/>
</dbReference>
<organism evidence="15">
    <name type="scientific">Alloyangia sp. H15</name>
    <dbReference type="NCBI Taxonomy" id="3029062"/>
    <lineage>
        <taxon>Bacteria</taxon>
        <taxon>Pseudomonadati</taxon>
        <taxon>Pseudomonadota</taxon>
        <taxon>Alphaproteobacteria</taxon>
        <taxon>Rhodobacterales</taxon>
        <taxon>Roseobacteraceae</taxon>
        <taxon>Alloyangia</taxon>
    </lineage>
</organism>
<evidence type="ECO:0000256" key="4">
    <source>
        <dbReference type="ARBA" id="ARBA00022559"/>
    </source>
</evidence>
<dbReference type="PIRSF" id="PIRSF000239">
    <property type="entry name" value="AHPC"/>
    <property type="match status" value="1"/>
</dbReference>
<sequence>MSDMAPDFTLPVTGGGEVTLSALRPEKVVLFFYPRDDTSGCTVENQDFSRLMPEFEALGVKVFGISADSLESHEKFLLKKSLAVPLLSDETAQTCTAFGVWKEKKMYGKTFMGIERSTFLIDGTGRILREWRKVKVPGHADEVLAAAKDL</sequence>
<dbReference type="GO" id="GO:0008379">
    <property type="term" value="F:thioredoxin peroxidase activity"/>
    <property type="evidence" value="ECO:0007669"/>
    <property type="project" value="TreeGrafter"/>
</dbReference>
<evidence type="ECO:0000256" key="10">
    <source>
        <dbReference type="ARBA" id="ARBA00038489"/>
    </source>
</evidence>
<evidence type="ECO:0000256" key="12">
    <source>
        <dbReference type="ARBA" id="ARBA00049091"/>
    </source>
</evidence>
<dbReference type="Gene3D" id="3.40.30.10">
    <property type="entry name" value="Glutaredoxin"/>
    <property type="match status" value="1"/>
</dbReference>
<evidence type="ECO:0000256" key="9">
    <source>
        <dbReference type="ARBA" id="ARBA00032824"/>
    </source>
</evidence>
<evidence type="ECO:0000313" key="15">
    <source>
        <dbReference type="EMBL" id="XCC93829.1"/>
    </source>
</evidence>
<evidence type="ECO:0000256" key="7">
    <source>
        <dbReference type="ARBA" id="ARBA00023157"/>
    </source>
</evidence>
<dbReference type="SUPFAM" id="SSF52833">
    <property type="entry name" value="Thioredoxin-like"/>
    <property type="match status" value="1"/>
</dbReference>
<dbReference type="CDD" id="cd03017">
    <property type="entry name" value="PRX_BCP"/>
    <property type="match status" value="1"/>
</dbReference>
<keyword evidence="8" id="KW-0676">Redox-active center</keyword>
<accession>A0AAU8AGH0</accession>
<name>A0AAU8AGH0_9RHOB</name>
<dbReference type="PANTHER" id="PTHR42801:SF4">
    <property type="entry name" value="AHPC_TSA FAMILY PROTEIN"/>
    <property type="match status" value="1"/>
</dbReference>
<proteinExistence type="inferred from homology"/>
<dbReference type="Pfam" id="PF00578">
    <property type="entry name" value="AhpC-TSA"/>
    <property type="match status" value="1"/>
</dbReference>
<evidence type="ECO:0000256" key="5">
    <source>
        <dbReference type="ARBA" id="ARBA00022862"/>
    </source>
</evidence>
<evidence type="ECO:0000256" key="11">
    <source>
        <dbReference type="ARBA" id="ARBA00042639"/>
    </source>
</evidence>
<dbReference type="InterPro" id="IPR036249">
    <property type="entry name" value="Thioredoxin-like_sf"/>
</dbReference>
<dbReference type="EMBL" id="CP123384">
    <property type="protein sequence ID" value="XCC93829.1"/>
    <property type="molecule type" value="Genomic_DNA"/>
</dbReference>
<evidence type="ECO:0000256" key="6">
    <source>
        <dbReference type="ARBA" id="ARBA00023002"/>
    </source>
</evidence>
<dbReference type="InterPro" id="IPR000866">
    <property type="entry name" value="AhpC/TSA"/>
</dbReference>
<evidence type="ECO:0000256" key="1">
    <source>
        <dbReference type="ARBA" id="ARBA00003330"/>
    </source>
</evidence>
<evidence type="ECO:0000256" key="3">
    <source>
        <dbReference type="ARBA" id="ARBA00013017"/>
    </source>
</evidence>
<evidence type="ECO:0000259" key="14">
    <source>
        <dbReference type="PROSITE" id="PS51352"/>
    </source>
</evidence>
<dbReference type="GO" id="GO:0045454">
    <property type="term" value="P:cell redox homeostasis"/>
    <property type="evidence" value="ECO:0007669"/>
    <property type="project" value="TreeGrafter"/>
</dbReference>
<dbReference type="GO" id="GO:0034599">
    <property type="term" value="P:cellular response to oxidative stress"/>
    <property type="evidence" value="ECO:0007669"/>
    <property type="project" value="TreeGrafter"/>
</dbReference>
<evidence type="ECO:0000256" key="13">
    <source>
        <dbReference type="PIRSR" id="PIRSR000239-1"/>
    </source>
</evidence>
<feature type="active site" description="Cysteine sulfenic acid (-SOH) intermediate; for peroxidase activity" evidence="13">
    <location>
        <position position="41"/>
    </location>
</feature>
<reference evidence="15" key="1">
    <citation type="submission" date="2023-02" db="EMBL/GenBank/DDBJ databases">
        <title>Description and genomic characterization of Salipiger bruguierae sp. nov., isolated from the sediment of mangrove plant Bruguiera sexangula.</title>
        <authorList>
            <person name="Long M."/>
        </authorList>
    </citation>
    <scope>NUCLEOTIDE SEQUENCE</scope>
    <source>
        <strain evidence="15">H15</strain>
    </source>
</reference>
<dbReference type="InterPro" id="IPR050924">
    <property type="entry name" value="Peroxiredoxin_BCP/PrxQ"/>
</dbReference>
<evidence type="ECO:0000256" key="8">
    <source>
        <dbReference type="ARBA" id="ARBA00023284"/>
    </source>
</evidence>
<comment type="subunit">
    <text evidence="2">Monomer.</text>
</comment>
<keyword evidence="7" id="KW-1015">Disulfide bond</keyword>
<keyword evidence="5" id="KW-0049">Antioxidant</keyword>
<dbReference type="InterPro" id="IPR024706">
    <property type="entry name" value="Peroxiredoxin_AhpC-typ"/>
</dbReference>
<dbReference type="EC" id="1.11.1.24" evidence="3"/>